<organism evidence="1 2">
    <name type="scientific">Gluconobacter oxydans NBRC 3293</name>
    <dbReference type="NCBI Taxonomy" id="1315969"/>
    <lineage>
        <taxon>Bacteria</taxon>
        <taxon>Pseudomonadati</taxon>
        <taxon>Pseudomonadota</taxon>
        <taxon>Alphaproteobacteria</taxon>
        <taxon>Acetobacterales</taxon>
        <taxon>Acetobacteraceae</taxon>
        <taxon>Gluconobacter</taxon>
    </lineage>
</organism>
<dbReference type="AlphaFoldDB" id="A0A829WNU0"/>
<dbReference type="EMBL" id="BARJ01000007">
    <property type="protein sequence ID" value="GEM16845.1"/>
    <property type="molecule type" value="Genomic_DNA"/>
</dbReference>
<dbReference type="Proteomes" id="UP000484858">
    <property type="component" value="Unassembled WGS sequence"/>
</dbReference>
<proteinExistence type="predicted"/>
<comment type="caution">
    <text evidence="1">The sequence shown here is derived from an EMBL/GenBank/DDBJ whole genome shotgun (WGS) entry which is preliminary data.</text>
</comment>
<accession>A0A829WNU0</accession>
<evidence type="ECO:0000313" key="2">
    <source>
        <dbReference type="Proteomes" id="UP000484858"/>
    </source>
</evidence>
<reference evidence="1 2" key="1">
    <citation type="submission" date="2013-04" db="EMBL/GenBank/DDBJ databases">
        <title>Gluconobacter oxydans NBRC 3293 whole genome sequence.</title>
        <authorList>
            <person name="Matsutani M."/>
            <person name="Yakushi T."/>
            <person name="Matsushita K."/>
        </authorList>
    </citation>
    <scope>NUCLEOTIDE SEQUENCE [LARGE SCALE GENOMIC DNA]</scope>
    <source>
        <strain evidence="1 2">NBRC 3293</strain>
    </source>
</reference>
<dbReference type="InterPro" id="IPR037171">
    <property type="entry name" value="NagB/RpiA_transferase-like"/>
</dbReference>
<name>A0A829WNU0_GLUOY</name>
<gene>
    <name evidence="1" type="ORF">NBRC3293_1343</name>
</gene>
<sequence length="76" mass="8760">MFEEPNAFDSRTRVVYLDKITPRQNSGIFGNDPAPVPPRALIMGARFLMRCTLYGGLISFYFDWVETFVRPSVRLD</sequence>
<evidence type="ECO:0000313" key="1">
    <source>
        <dbReference type="EMBL" id="GEM16845.1"/>
    </source>
</evidence>
<dbReference type="SUPFAM" id="SSF100950">
    <property type="entry name" value="NagB/RpiA/CoA transferase-like"/>
    <property type="match status" value="1"/>
</dbReference>
<protein>
    <submittedName>
        <fullName evidence="1">Uncharacterized protein</fullName>
    </submittedName>
</protein>